<dbReference type="Gene3D" id="1.20.120.530">
    <property type="entry name" value="GntR ligand-binding domain-like"/>
    <property type="match status" value="1"/>
</dbReference>
<dbReference type="InterPro" id="IPR000524">
    <property type="entry name" value="Tscrpt_reg_HTH_GntR"/>
</dbReference>
<evidence type="ECO:0000259" key="4">
    <source>
        <dbReference type="PROSITE" id="PS50949"/>
    </source>
</evidence>
<dbReference type="SUPFAM" id="SSF48008">
    <property type="entry name" value="GntR ligand-binding domain-like"/>
    <property type="match status" value="1"/>
</dbReference>
<dbReference type="Pfam" id="PF07729">
    <property type="entry name" value="FCD"/>
    <property type="match status" value="1"/>
</dbReference>
<dbReference type="InterPro" id="IPR036388">
    <property type="entry name" value="WH-like_DNA-bd_sf"/>
</dbReference>
<dbReference type="PANTHER" id="PTHR43537:SF24">
    <property type="entry name" value="GLUCONATE OPERON TRANSCRIPTIONAL REPRESSOR"/>
    <property type="match status" value="1"/>
</dbReference>
<dbReference type="Proteomes" id="UP001160334">
    <property type="component" value="Unassembled WGS sequence"/>
</dbReference>
<dbReference type="Gene3D" id="1.10.10.10">
    <property type="entry name" value="Winged helix-like DNA-binding domain superfamily/Winged helix DNA-binding domain"/>
    <property type="match status" value="1"/>
</dbReference>
<dbReference type="Pfam" id="PF00392">
    <property type="entry name" value="GntR"/>
    <property type="match status" value="1"/>
</dbReference>
<accession>A0ABT6MDT5</accession>
<keyword evidence="2 5" id="KW-0238">DNA-binding</keyword>
<dbReference type="CDD" id="cd07377">
    <property type="entry name" value="WHTH_GntR"/>
    <property type="match status" value="1"/>
</dbReference>
<dbReference type="SMART" id="SM00345">
    <property type="entry name" value="HTH_GNTR"/>
    <property type="match status" value="1"/>
</dbReference>
<keyword evidence="3" id="KW-0804">Transcription</keyword>
<dbReference type="RefSeq" id="WP_280761761.1">
    <property type="nucleotide sequence ID" value="NZ_JARXVC010000010.1"/>
</dbReference>
<dbReference type="EMBL" id="JARXVC010000010">
    <property type="protein sequence ID" value="MDH6282457.1"/>
    <property type="molecule type" value="Genomic_DNA"/>
</dbReference>
<keyword evidence="1" id="KW-0805">Transcription regulation</keyword>
<reference evidence="5 6" key="1">
    <citation type="submission" date="2023-04" db="EMBL/GenBank/DDBJ databases">
        <title>Forest soil microbial communities from Buena Vista Peninsula, Colon Province, Panama.</title>
        <authorList>
            <person name="Bouskill N."/>
        </authorList>
    </citation>
    <scope>NUCLEOTIDE SEQUENCE [LARGE SCALE GENOMIC DNA]</scope>
    <source>
        <strain evidence="5 6">CFH S0262</strain>
    </source>
</reference>
<evidence type="ECO:0000256" key="1">
    <source>
        <dbReference type="ARBA" id="ARBA00023015"/>
    </source>
</evidence>
<evidence type="ECO:0000313" key="5">
    <source>
        <dbReference type="EMBL" id="MDH6282457.1"/>
    </source>
</evidence>
<dbReference type="PROSITE" id="PS50949">
    <property type="entry name" value="HTH_GNTR"/>
    <property type="match status" value="1"/>
</dbReference>
<feature type="domain" description="HTH gntR-type" evidence="4">
    <location>
        <begin position="14"/>
        <end position="81"/>
    </location>
</feature>
<dbReference type="GO" id="GO:0003677">
    <property type="term" value="F:DNA binding"/>
    <property type="evidence" value="ECO:0007669"/>
    <property type="project" value="UniProtKB-KW"/>
</dbReference>
<proteinExistence type="predicted"/>
<organism evidence="5 6">
    <name type="scientific">Prescottella agglutinans</name>
    <dbReference type="NCBI Taxonomy" id="1644129"/>
    <lineage>
        <taxon>Bacteria</taxon>
        <taxon>Bacillati</taxon>
        <taxon>Actinomycetota</taxon>
        <taxon>Actinomycetes</taxon>
        <taxon>Mycobacteriales</taxon>
        <taxon>Nocardiaceae</taxon>
        <taxon>Prescottella</taxon>
    </lineage>
</organism>
<gene>
    <name evidence="5" type="ORF">M2280_003688</name>
</gene>
<dbReference type="InterPro" id="IPR036390">
    <property type="entry name" value="WH_DNA-bd_sf"/>
</dbReference>
<comment type="caution">
    <text evidence="5">The sequence shown here is derived from an EMBL/GenBank/DDBJ whole genome shotgun (WGS) entry which is preliminary data.</text>
</comment>
<dbReference type="PANTHER" id="PTHR43537">
    <property type="entry name" value="TRANSCRIPTIONAL REGULATOR, GNTR FAMILY"/>
    <property type="match status" value="1"/>
</dbReference>
<evidence type="ECO:0000256" key="3">
    <source>
        <dbReference type="ARBA" id="ARBA00023163"/>
    </source>
</evidence>
<keyword evidence="6" id="KW-1185">Reference proteome</keyword>
<sequence>MVAPVRPTRPLRKTQLSDSVAAYLRGAVMSGRLRPGEFVRLDETAAELGVSVTPVREALLTLRGEGMVESVPNRGYVVSPLERDDVHDIFWLQGQITVELAVRASRAASAEDLARLTALNDVLSEAVDAADPERIADAEYEFHRELCRIGGGPKLAWFLLNAARYTPYQLYATDPAWGALAVASHTSLIDALRAGDLAAVVRHTRIQFDDAAQRLVAHLERVGIWA</sequence>
<protein>
    <submittedName>
        <fullName evidence="5">DNA-binding GntR family transcriptional regulator</fullName>
    </submittedName>
</protein>
<dbReference type="SUPFAM" id="SSF46785">
    <property type="entry name" value="Winged helix' DNA-binding domain"/>
    <property type="match status" value="1"/>
</dbReference>
<name>A0ABT6MDT5_9NOCA</name>
<dbReference type="InterPro" id="IPR008920">
    <property type="entry name" value="TF_FadR/GntR_C"/>
</dbReference>
<evidence type="ECO:0000313" key="6">
    <source>
        <dbReference type="Proteomes" id="UP001160334"/>
    </source>
</evidence>
<dbReference type="InterPro" id="IPR011711">
    <property type="entry name" value="GntR_C"/>
</dbReference>
<dbReference type="SMART" id="SM00895">
    <property type="entry name" value="FCD"/>
    <property type="match status" value="1"/>
</dbReference>
<evidence type="ECO:0000256" key="2">
    <source>
        <dbReference type="ARBA" id="ARBA00023125"/>
    </source>
</evidence>